<proteinExistence type="predicted"/>
<reference evidence="1" key="1">
    <citation type="journal article" date="2015" name="Genome Announc.">
        <title>Draft Genome Sequence of Thiostrepton-Producing Streptomyces azureus ATCC 14921.</title>
        <authorList>
            <person name="Sakihara K."/>
            <person name="Maeda J."/>
            <person name="Tashiro K."/>
            <person name="Fujino Y."/>
            <person name="Kuhara S."/>
            <person name="Ohshima T."/>
            <person name="Ogata S."/>
            <person name="Doi K."/>
        </authorList>
    </citation>
    <scope>NUCLEOTIDE SEQUENCE [LARGE SCALE GENOMIC DNA]</scope>
    <source>
        <strain evidence="1">ATCC14921</strain>
    </source>
</reference>
<gene>
    <name evidence="1" type="ORF">SAZU_6692</name>
</gene>
<evidence type="ECO:0008006" key="3">
    <source>
        <dbReference type="Google" id="ProtNLM"/>
    </source>
</evidence>
<accession>A0A0K8PWJ7</accession>
<dbReference type="Proteomes" id="UP000053859">
    <property type="component" value="Unassembled WGS sequence"/>
</dbReference>
<dbReference type="OrthoDB" id="1550900at2"/>
<dbReference type="PATRIC" id="fig|146537.3.peg.7036"/>
<dbReference type="EMBL" id="DF968389">
    <property type="protein sequence ID" value="GAP51819.1"/>
    <property type="molecule type" value="Genomic_DNA"/>
</dbReference>
<dbReference type="AlphaFoldDB" id="A0A0K8PWJ7"/>
<sequence length="100" mass="11380">MAVVTTFVWPEITPDLYDAARKRVRWEEESPDGCVLHVAWFTADGLNVLDIWESEEHFARFIAGRIEPVLKGEMRVRSAPQPEFFPLHRRFVAPGVSGAA</sequence>
<evidence type="ECO:0000313" key="2">
    <source>
        <dbReference type="Proteomes" id="UP000053859"/>
    </source>
</evidence>
<name>A0A0K8PWJ7_STRAJ</name>
<dbReference type="RefSeq" id="WP_059422596.1">
    <property type="nucleotide sequence ID" value="NZ_DF968389.1"/>
</dbReference>
<keyword evidence="2" id="KW-1185">Reference proteome</keyword>
<protein>
    <recommendedName>
        <fullName evidence="3">ABM domain-containing protein</fullName>
    </recommendedName>
</protein>
<organism evidence="1 2">
    <name type="scientific">Streptomyces azureus</name>
    <dbReference type="NCBI Taxonomy" id="146537"/>
    <lineage>
        <taxon>Bacteria</taxon>
        <taxon>Bacillati</taxon>
        <taxon>Actinomycetota</taxon>
        <taxon>Actinomycetes</taxon>
        <taxon>Kitasatosporales</taxon>
        <taxon>Streptomycetaceae</taxon>
        <taxon>Streptomyces</taxon>
    </lineage>
</organism>
<evidence type="ECO:0000313" key="1">
    <source>
        <dbReference type="EMBL" id="GAP51819.1"/>
    </source>
</evidence>